<dbReference type="InterPro" id="IPR000477">
    <property type="entry name" value="RT_dom"/>
</dbReference>
<comment type="caution">
    <text evidence="2">The sequence shown here is derived from an EMBL/GenBank/DDBJ whole genome shotgun (WGS) entry which is preliminary data.</text>
</comment>
<gene>
    <name evidence="2" type="ORF">PLXY2_LOCUS9025</name>
</gene>
<dbReference type="Gene3D" id="3.60.10.10">
    <property type="entry name" value="Endonuclease/exonuclease/phosphatase"/>
    <property type="match status" value="1"/>
</dbReference>
<feature type="domain" description="Reverse transcriptase" evidence="1">
    <location>
        <begin position="199"/>
        <end position="290"/>
    </location>
</feature>
<accession>A0A8S4FGN7</accession>
<protein>
    <submittedName>
        <fullName evidence="2">(diamondback moth) hypothetical protein</fullName>
    </submittedName>
</protein>
<dbReference type="SUPFAM" id="SSF56219">
    <property type="entry name" value="DNase I-like"/>
    <property type="match status" value="1"/>
</dbReference>
<keyword evidence="3" id="KW-1185">Reference proteome</keyword>
<dbReference type="AlphaFoldDB" id="A0A8S4FGN7"/>
<dbReference type="InterPro" id="IPR036691">
    <property type="entry name" value="Endo/exonu/phosph_ase_sf"/>
</dbReference>
<evidence type="ECO:0000313" key="2">
    <source>
        <dbReference type="EMBL" id="CAG9127549.1"/>
    </source>
</evidence>
<dbReference type="Proteomes" id="UP000653454">
    <property type="component" value="Unassembled WGS sequence"/>
</dbReference>
<dbReference type="EMBL" id="CAJHNJ030000034">
    <property type="protein sequence ID" value="CAG9127549.1"/>
    <property type="molecule type" value="Genomic_DNA"/>
</dbReference>
<name>A0A8S4FGN7_PLUXY</name>
<evidence type="ECO:0000259" key="1">
    <source>
        <dbReference type="Pfam" id="PF00078"/>
    </source>
</evidence>
<sequence>MPLYQKVVELSTNTNHPTMAITRGVIYCPDQLNVPGIPETSASETMLGKLITENNTLQIIATYRPPKTNKLRFLEEIKILLKQVPTSDDIVVIGDTNLDMLGDKVNATISKYKNMMCEHGLECAIPTSEITREAVVDGLLETSCIDHVWVRSRYTQRAHAHILMCKLSDHYMVGVRLAAIDCGRAGVPEQIDPNCTTSTRGTAGSEAKVSDGVPTGSVYGPVGYIMHVNSVANVVHNSQLYMYADDMCLLSAGKDIASMMDNIQDDFENITKWAHDNGIILNLNKTKCMHIHSPYNNNNNK</sequence>
<evidence type="ECO:0000313" key="3">
    <source>
        <dbReference type="Proteomes" id="UP000653454"/>
    </source>
</evidence>
<reference evidence="2" key="1">
    <citation type="submission" date="2020-11" db="EMBL/GenBank/DDBJ databases">
        <authorList>
            <person name="Whiteford S."/>
        </authorList>
    </citation>
    <scope>NUCLEOTIDE SEQUENCE</scope>
</reference>
<organism evidence="2 3">
    <name type="scientific">Plutella xylostella</name>
    <name type="common">Diamondback moth</name>
    <name type="synonym">Plutella maculipennis</name>
    <dbReference type="NCBI Taxonomy" id="51655"/>
    <lineage>
        <taxon>Eukaryota</taxon>
        <taxon>Metazoa</taxon>
        <taxon>Ecdysozoa</taxon>
        <taxon>Arthropoda</taxon>
        <taxon>Hexapoda</taxon>
        <taxon>Insecta</taxon>
        <taxon>Pterygota</taxon>
        <taxon>Neoptera</taxon>
        <taxon>Endopterygota</taxon>
        <taxon>Lepidoptera</taxon>
        <taxon>Glossata</taxon>
        <taxon>Ditrysia</taxon>
        <taxon>Yponomeutoidea</taxon>
        <taxon>Plutellidae</taxon>
        <taxon>Plutella</taxon>
    </lineage>
</organism>
<dbReference type="Pfam" id="PF00078">
    <property type="entry name" value="RVT_1"/>
    <property type="match status" value="1"/>
</dbReference>
<proteinExistence type="predicted"/>